<evidence type="ECO:0000259" key="5">
    <source>
        <dbReference type="PROSITE" id="PS50020"/>
    </source>
</evidence>
<comment type="subcellular location">
    <subcellularLocation>
        <location evidence="1">Cytoplasm</location>
    </subcellularLocation>
</comment>
<keyword evidence="7" id="KW-1185">Reference proteome</keyword>
<reference evidence="6" key="2">
    <citation type="journal article" date="2022" name="Hortic Res">
        <title>The genome of Dioscorea zingiberensis sheds light on the biosynthesis, origin and evolution of the medicinally important diosgenin saponins.</title>
        <authorList>
            <person name="Li Y."/>
            <person name="Tan C."/>
            <person name="Li Z."/>
            <person name="Guo J."/>
            <person name="Li S."/>
            <person name="Chen X."/>
            <person name="Wang C."/>
            <person name="Dai X."/>
            <person name="Yang H."/>
            <person name="Song W."/>
            <person name="Hou L."/>
            <person name="Xu J."/>
            <person name="Tong Z."/>
            <person name="Xu A."/>
            <person name="Yuan X."/>
            <person name="Wang W."/>
            <person name="Yang Q."/>
            <person name="Chen L."/>
            <person name="Sun Z."/>
            <person name="Wang K."/>
            <person name="Pan B."/>
            <person name="Chen J."/>
            <person name="Bao Y."/>
            <person name="Liu F."/>
            <person name="Qi X."/>
            <person name="Gang D.R."/>
            <person name="Wen J."/>
            <person name="Li J."/>
        </authorList>
    </citation>
    <scope>NUCLEOTIDE SEQUENCE</scope>
    <source>
        <strain evidence="6">Dzin_1.0</strain>
    </source>
</reference>
<dbReference type="PANTHER" id="PTHR14791:SF29">
    <property type="entry name" value="PROTEIN KIBRA"/>
    <property type="match status" value="1"/>
</dbReference>
<dbReference type="Gene3D" id="2.20.70.10">
    <property type="match status" value="1"/>
</dbReference>
<evidence type="ECO:0000313" key="7">
    <source>
        <dbReference type="Proteomes" id="UP001085076"/>
    </source>
</evidence>
<gene>
    <name evidence="6" type="ORF">J5N97_007114</name>
</gene>
<feature type="region of interest" description="Disordered" evidence="4">
    <location>
        <begin position="89"/>
        <end position="150"/>
    </location>
</feature>
<feature type="compositionally biased region" description="Basic residues" evidence="4">
    <location>
        <begin position="21"/>
        <end position="31"/>
    </location>
</feature>
<feature type="domain" description="WW" evidence="5">
    <location>
        <begin position="62"/>
        <end position="96"/>
    </location>
</feature>
<name>A0A9D5HU61_9LILI</name>
<proteinExistence type="predicted"/>
<dbReference type="GO" id="GO:0005737">
    <property type="term" value="C:cytoplasm"/>
    <property type="evidence" value="ECO:0007669"/>
    <property type="project" value="UniProtKB-SubCell"/>
</dbReference>
<evidence type="ECO:0000313" key="6">
    <source>
        <dbReference type="EMBL" id="KAJ0988758.1"/>
    </source>
</evidence>
<evidence type="ECO:0000256" key="3">
    <source>
        <dbReference type="ARBA" id="ARBA00022553"/>
    </source>
</evidence>
<accession>A0A9D5HU61</accession>
<dbReference type="PROSITE" id="PS50020">
    <property type="entry name" value="WW_DOMAIN_2"/>
    <property type="match status" value="1"/>
</dbReference>
<dbReference type="InterPro" id="IPR051105">
    <property type="entry name" value="WWC/KIBRA_Hippo_Reg"/>
</dbReference>
<dbReference type="SUPFAM" id="SSF51045">
    <property type="entry name" value="WW domain"/>
    <property type="match status" value="1"/>
</dbReference>
<dbReference type="InterPro" id="IPR036020">
    <property type="entry name" value="WW_dom_sf"/>
</dbReference>
<dbReference type="Proteomes" id="UP001085076">
    <property type="component" value="Miscellaneous, Linkage group lg01"/>
</dbReference>
<keyword evidence="3" id="KW-0597">Phosphoprotein</keyword>
<dbReference type="InterPro" id="IPR001202">
    <property type="entry name" value="WW_dom"/>
</dbReference>
<keyword evidence="2" id="KW-0963">Cytoplasm</keyword>
<feature type="region of interest" description="Disordered" evidence="4">
    <location>
        <begin position="17"/>
        <end position="55"/>
    </location>
</feature>
<protein>
    <recommendedName>
        <fullName evidence="5">WW domain-containing protein</fullName>
    </recommendedName>
</protein>
<organism evidence="6 7">
    <name type="scientific">Dioscorea zingiberensis</name>
    <dbReference type="NCBI Taxonomy" id="325984"/>
    <lineage>
        <taxon>Eukaryota</taxon>
        <taxon>Viridiplantae</taxon>
        <taxon>Streptophyta</taxon>
        <taxon>Embryophyta</taxon>
        <taxon>Tracheophyta</taxon>
        <taxon>Spermatophyta</taxon>
        <taxon>Magnoliopsida</taxon>
        <taxon>Liliopsida</taxon>
        <taxon>Dioscoreales</taxon>
        <taxon>Dioscoreaceae</taxon>
        <taxon>Dioscorea</taxon>
    </lineage>
</organism>
<dbReference type="PANTHER" id="PTHR14791">
    <property type="entry name" value="BOMB/KIRA PROTEINS"/>
    <property type="match status" value="1"/>
</dbReference>
<feature type="compositionally biased region" description="Acidic residues" evidence="4">
    <location>
        <begin position="42"/>
        <end position="52"/>
    </location>
</feature>
<evidence type="ECO:0000256" key="2">
    <source>
        <dbReference type="ARBA" id="ARBA00022490"/>
    </source>
</evidence>
<dbReference type="OrthoDB" id="1930512at2759"/>
<comment type="caution">
    <text evidence="6">The sequence shown here is derived from an EMBL/GenBank/DDBJ whole genome shotgun (WGS) entry which is preliminary data.</text>
</comment>
<evidence type="ECO:0000256" key="4">
    <source>
        <dbReference type="SAM" id="MobiDB-lite"/>
    </source>
</evidence>
<dbReference type="AlphaFoldDB" id="A0A9D5HU61"/>
<evidence type="ECO:0000256" key="1">
    <source>
        <dbReference type="ARBA" id="ARBA00004496"/>
    </source>
</evidence>
<sequence>MTAPSIEMIAESLKNCSLGRNRGRGRGRARARAIQPPPLPLQEEEDSTEESEGLTVELNSDVALPHNWEQCLDMRTGEVYYVNWRTGMRTKEDPRNPGSNSSSSTYYFSESSFSGSGDNACSSGEKEEEEEEETRDTASSSGISSISSGEVGGGDISDHVLVAAGCKTCFMYFMVPKRVDACPKCGASLLHL</sequence>
<dbReference type="EMBL" id="JAGGNH010000001">
    <property type="protein sequence ID" value="KAJ0988758.1"/>
    <property type="molecule type" value="Genomic_DNA"/>
</dbReference>
<reference evidence="6" key="1">
    <citation type="submission" date="2021-03" db="EMBL/GenBank/DDBJ databases">
        <authorList>
            <person name="Li Z."/>
            <person name="Yang C."/>
        </authorList>
    </citation>
    <scope>NUCLEOTIDE SEQUENCE</scope>
    <source>
        <strain evidence="6">Dzin_1.0</strain>
        <tissue evidence="6">Leaf</tissue>
    </source>
</reference>
<feature type="compositionally biased region" description="Low complexity" evidence="4">
    <location>
        <begin position="98"/>
        <end position="117"/>
    </location>
</feature>
<feature type="compositionally biased region" description="Low complexity" evidence="4">
    <location>
        <begin position="139"/>
        <end position="149"/>
    </location>
</feature>